<evidence type="ECO:0000313" key="1">
    <source>
        <dbReference type="EMBL" id="SFP52323.1"/>
    </source>
</evidence>
<dbReference type="AlphaFoldDB" id="A0A1I5R1E7"/>
<evidence type="ECO:0000313" key="2">
    <source>
        <dbReference type="Proteomes" id="UP000199031"/>
    </source>
</evidence>
<reference evidence="1 2" key="1">
    <citation type="submission" date="2016-10" db="EMBL/GenBank/DDBJ databases">
        <authorList>
            <person name="de Groot N.N."/>
        </authorList>
    </citation>
    <scope>NUCLEOTIDE SEQUENCE [LARGE SCALE GENOMIC DNA]</scope>
    <source>
        <strain evidence="1 2">DSM 28286</strain>
    </source>
</reference>
<proteinExistence type="predicted"/>
<protein>
    <submittedName>
        <fullName evidence="1">Uncharacterized protein</fullName>
    </submittedName>
</protein>
<name>A0A1I5R1E7_9BACT</name>
<keyword evidence="2" id="KW-1185">Reference proteome</keyword>
<accession>A0A1I5R1E7</accession>
<dbReference type="EMBL" id="FOXQ01000001">
    <property type="protein sequence ID" value="SFP52323.1"/>
    <property type="molecule type" value="Genomic_DNA"/>
</dbReference>
<dbReference type="RefSeq" id="WP_090653386.1">
    <property type="nucleotide sequence ID" value="NZ_FOXQ01000001.1"/>
</dbReference>
<gene>
    <name evidence="1" type="ORF">SAMN05444277_10119</name>
</gene>
<organism evidence="1 2">
    <name type="scientific">Parafilimonas terrae</name>
    <dbReference type="NCBI Taxonomy" id="1465490"/>
    <lineage>
        <taxon>Bacteria</taxon>
        <taxon>Pseudomonadati</taxon>
        <taxon>Bacteroidota</taxon>
        <taxon>Chitinophagia</taxon>
        <taxon>Chitinophagales</taxon>
        <taxon>Chitinophagaceae</taxon>
        <taxon>Parafilimonas</taxon>
    </lineage>
</organism>
<sequence>MAFFDFLHIFTDLFNAAEKAWKKLEPTVQDALLDGSGIINVISQNLEATPDELFELIQKKFPNISKQKLAEGLNKVSDGFKLSQDIETPDLLTTVKNLQTYFSGLHGKFWESATSIAAQVLSTIFSPDDTPFGKISTLIEFVYRKKIKK</sequence>
<dbReference type="Proteomes" id="UP000199031">
    <property type="component" value="Unassembled WGS sequence"/>
</dbReference>